<proteinExistence type="predicted"/>
<dbReference type="EMBL" id="JTDY01009236">
    <property type="protein sequence ID" value="KOB63880.1"/>
    <property type="molecule type" value="Genomic_DNA"/>
</dbReference>
<gene>
    <name evidence="7" type="ORF">OBRU01_24690</name>
</gene>
<sequence length="270" mass="29351">MISVTTSTKVVLAARFLGGVSGGGFLVYAPMFISEVAEDSVRGTLASAPEEQKRMSPIKMLFVSPSSRRAFLVVITVISMQVSMGMVPVQVYAKTVFTQTDPASADMYTVIFALVLMCGSFVTAAIADKAGRRVLIIASSVAVCVFMATLGYLLQSRVAPPWVTVLVIMCYCFSFMFGAGAVPYVLLAEVFVPEVQGLASMLIIEWVWFLNFAIIAIFPIMNNFLGIYGSFYVFSCCGMANAIISYFIVPETKGLSNEQIQEVFLGRKNN</sequence>
<evidence type="ECO:0000313" key="7">
    <source>
        <dbReference type="EMBL" id="KOB63880.1"/>
    </source>
</evidence>
<dbReference type="GO" id="GO:0016020">
    <property type="term" value="C:membrane"/>
    <property type="evidence" value="ECO:0007669"/>
    <property type="project" value="UniProtKB-SubCell"/>
</dbReference>
<dbReference type="SUPFAM" id="SSF103473">
    <property type="entry name" value="MFS general substrate transporter"/>
    <property type="match status" value="1"/>
</dbReference>
<dbReference type="PROSITE" id="PS50850">
    <property type="entry name" value="MFS"/>
    <property type="match status" value="1"/>
</dbReference>
<comment type="caution">
    <text evidence="7">The sequence shown here is derived from an EMBL/GenBank/DDBJ whole genome shotgun (WGS) entry which is preliminary data.</text>
</comment>
<accession>A0A0L7KL78</accession>
<evidence type="ECO:0000259" key="6">
    <source>
        <dbReference type="PROSITE" id="PS50850"/>
    </source>
</evidence>
<keyword evidence="7" id="KW-0813">Transport</keyword>
<organism evidence="7 8">
    <name type="scientific">Operophtera brumata</name>
    <name type="common">Winter moth</name>
    <name type="synonym">Phalaena brumata</name>
    <dbReference type="NCBI Taxonomy" id="104452"/>
    <lineage>
        <taxon>Eukaryota</taxon>
        <taxon>Metazoa</taxon>
        <taxon>Ecdysozoa</taxon>
        <taxon>Arthropoda</taxon>
        <taxon>Hexapoda</taxon>
        <taxon>Insecta</taxon>
        <taxon>Pterygota</taxon>
        <taxon>Neoptera</taxon>
        <taxon>Endopterygota</taxon>
        <taxon>Lepidoptera</taxon>
        <taxon>Glossata</taxon>
        <taxon>Ditrysia</taxon>
        <taxon>Geometroidea</taxon>
        <taxon>Geometridae</taxon>
        <taxon>Larentiinae</taxon>
        <taxon>Operophtera</taxon>
    </lineage>
</organism>
<evidence type="ECO:0000256" key="3">
    <source>
        <dbReference type="ARBA" id="ARBA00022989"/>
    </source>
</evidence>
<dbReference type="PROSITE" id="PS00216">
    <property type="entry name" value="SUGAR_TRANSPORT_1"/>
    <property type="match status" value="1"/>
</dbReference>
<evidence type="ECO:0000256" key="5">
    <source>
        <dbReference type="SAM" id="Phobius"/>
    </source>
</evidence>
<dbReference type="GO" id="GO:0022857">
    <property type="term" value="F:transmembrane transporter activity"/>
    <property type="evidence" value="ECO:0007669"/>
    <property type="project" value="InterPro"/>
</dbReference>
<dbReference type="InterPro" id="IPR050549">
    <property type="entry name" value="MFS_Trehalose_Transporter"/>
</dbReference>
<feature type="transmembrane region" description="Helical" evidence="5">
    <location>
        <begin position="227"/>
        <end position="249"/>
    </location>
</feature>
<comment type="subcellular location">
    <subcellularLocation>
        <location evidence="1">Membrane</location>
        <topology evidence="1">Multi-pass membrane protein</topology>
    </subcellularLocation>
</comment>
<evidence type="ECO:0000256" key="1">
    <source>
        <dbReference type="ARBA" id="ARBA00004141"/>
    </source>
</evidence>
<feature type="transmembrane region" description="Helical" evidence="5">
    <location>
        <begin position="12"/>
        <end position="33"/>
    </location>
</feature>
<dbReference type="AlphaFoldDB" id="A0A0L7KL78"/>
<dbReference type="InterPro" id="IPR005828">
    <property type="entry name" value="MFS_sugar_transport-like"/>
</dbReference>
<feature type="transmembrane region" description="Helical" evidence="5">
    <location>
        <begin position="70"/>
        <end position="87"/>
    </location>
</feature>
<dbReference type="InterPro" id="IPR020846">
    <property type="entry name" value="MFS_dom"/>
</dbReference>
<keyword evidence="4 5" id="KW-0472">Membrane</keyword>
<dbReference type="InterPro" id="IPR005829">
    <property type="entry name" value="Sugar_transporter_CS"/>
</dbReference>
<dbReference type="STRING" id="104452.A0A0L7KL78"/>
<feature type="transmembrane region" description="Helical" evidence="5">
    <location>
        <begin position="134"/>
        <end position="155"/>
    </location>
</feature>
<feature type="domain" description="Major facilitator superfamily (MFS) profile" evidence="6">
    <location>
        <begin position="1"/>
        <end position="253"/>
    </location>
</feature>
<protein>
    <submittedName>
        <fullName evidence="7">Sugar transporter</fullName>
    </submittedName>
</protein>
<name>A0A0L7KL78_OPEBR</name>
<evidence type="ECO:0000313" key="8">
    <source>
        <dbReference type="Proteomes" id="UP000037510"/>
    </source>
</evidence>
<dbReference type="Gene3D" id="1.20.1250.20">
    <property type="entry name" value="MFS general substrate transporter like domains"/>
    <property type="match status" value="2"/>
</dbReference>
<reference evidence="7 8" key="1">
    <citation type="journal article" date="2015" name="Genome Biol. Evol.">
        <title>The genome of winter moth (Operophtera brumata) provides a genomic perspective on sexual dimorphism and phenology.</title>
        <authorList>
            <person name="Derks M.F."/>
            <person name="Smit S."/>
            <person name="Salis L."/>
            <person name="Schijlen E."/>
            <person name="Bossers A."/>
            <person name="Mateman C."/>
            <person name="Pijl A.S."/>
            <person name="de Ridder D."/>
            <person name="Groenen M.A."/>
            <person name="Visser M.E."/>
            <person name="Megens H.J."/>
        </authorList>
    </citation>
    <scope>NUCLEOTIDE SEQUENCE [LARGE SCALE GENOMIC DNA]</scope>
    <source>
        <strain evidence="7">WM2013NL</strain>
        <tissue evidence="7">Head and thorax</tissue>
    </source>
</reference>
<dbReference type="PROSITE" id="PS00217">
    <property type="entry name" value="SUGAR_TRANSPORT_2"/>
    <property type="match status" value="1"/>
</dbReference>
<keyword evidence="8" id="KW-1185">Reference proteome</keyword>
<feature type="transmembrane region" description="Helical" evidence="5">
    <location>
        <begin position="161"/>
        <end position="186"/>
    </location>
</feature>
<dbReference type="Proteomes" id="UP000037510">
    <property type="component" value="Unassembled WGS sequence"/>
</dbReference>
<evidence type="ECO:0000256" key="4">
    <source>
        <dbReference type="ARBA" id="ARBA00023136"/>
    </source>
</evidence>
<keyword evidence="2 5" id="KW-0812">Transmembrane</keyword>
<dbReference type="Pfam" id="PF00083">
    <property type="entry name" value="Sugar_tr"/>
    <property type="match status" value="2"/>
</dbReference>
<dbReference type="PANTHER" id="PTHR48021">
    <property type="match status" value="1"/>
</dbReference>
<feature type="transmembrane region" description="Helical" evidence="5">
    <location>
        <begin position="198"/>
        <end position="221"/>
    </location>
</feature>
<feature type="transmembrane region" description="Helical" evidence="5">
    <location>
        <begin position="107"/>
        <end position="127"/>
    </location>
</feature>
<dbReference type="PANTHER" id="PTHR48021:SF86">
    <property type="entry name" value="FACILITATED TREHALOSE TRANSPORTER TRET1-1-LIKE PROTEIN"/>
    <property type="match status" value="1"/>
</dbReference>
<keyword evidence="3 5" id="KW-1133">Transmembrane helix</keyword>
<dbReference type="InterPro" id="IPR036259">
    <property type="entry name" value="MFS_trans_sf"/>
</dbReference>
<evidence type="ECO:0000256" key="2">
    <source>
        <dbReference type="ARBA" id="ARBA00022692"/>
    </source>
</evidence>
<keyword evidence="7" id="KW-0762">Sugar transport</keyword>